<dbReference type="AlphaFoldDB" id="A0A918ECY1"/>
<keyword evidence="3" id="KW-1185">Reference proteome</keyword>
<sequence>MRGERIVFDAAAGAAKRIDFVAETVARDAAGLATRATQTQFTVAPDQAQKLLDGLTEALRQLRAATREADDIRRTGSPGKDVYSGFATMAIHRTAGEEEGGYQWANAKAQEALEKTIRNINDALAQYRQTESAVTDAFKPEG</sequence>
<reference evidence="2" key="2">
    <citation type="submission" date="2020-09" db="EMBL/GenBank/DDBJ databases">
        <authorList>
            <person name="Sun Q."/>
            <person name="Ohkuma M."/>
        </authorList>
    </citation>
    <scope>NUCLEOTIDE SEQUENCE</scope>
    <source>
        <strain evidence="2">JCM 3313</strain>
    </source>
</reference>
<protein>
    <submittedName>
        <fullName evidence="2">Uncharacterized protein</fullName>
    </submittedName>
</protein>
<evidence type="ECO:0000256" key="1">
    <source>
        <dbReference type="SAM" id="Coils"/>
    </source>
</evidence>
<proteinExistence type="predicted"/>
<gene>
    <name evidence="2" type="ORF">GCM10010185_14050</name>
</gene>
<reference evidence="2" key="1">
    <citation type="journal article" date="2014" name="Int. J. Syst. Evol. Microbiol.">
        <title>Complete genome sequence of Corynebacterium casei LMG S-19264T (=DSM 44701T), isolated from a smear-ripened cheese.</title>
        <authorList>
            <consortium name="US DOE Joint Genome Institute (JGI-PGF)"/>
            <person name="Walter F."/>
            <person name="Albersmeier A."/>
            <person name="Kalinowski J."/>
            <person name="Ruckert C."/>
        </authorList>
    </citation>
    <scope>NUCLEOTIDE SEQUENCE</scope>
    <source>
        <strain evidence="2">JCM 3313</strain>
    </source>
</reference>
<dbReference type="EMBL" id="BMRG01000002">
    <property type="protein sequence ID" value="GGP43589.1"/>
    <property type="molecule type" value="Genomic_DNA"/>
</dbReference>
<evidence type="ECO:0000313" key="3">
    <source>
        <dbReference type="Proteomes" id="UP000639606"/>
    </source>
</evidence>
<evidence type="ECO:0000313" key="2">
    <source>
        <dbReference type="EMBL" id="GGP43589.1"/>
    </source>
</evidence>
<accession>A0A918ECY1</accession>
<comment type="caution">
    <text evidence="2">The sequence shown here is derived from an EMBL/GenBank/DDBJ whole genome shotgun (WGS) entry which is preliminary data.</text>
</comment>
<keyword evidence="1" id="KW-0175">Coiled coil</keyword>
<feature type="coiled-coil region" evidence="1">
    <location>
        <begin position="48"/>
        <end position="75"/>
    </location>
</feature>
<name>A0A918ECY1_9PSEU</name>
<dbReference type="Proteomes" id="UP000639606">
    <property type="component" value="Unassembled WGS sequence"/>
</dbReference>
<organism evidence="2 3">
    <name type="scientific">Saccharothrix coeruleofusca</name>
    <dbReference type="NCBI Taxonomy" id="33919"/>
    <lineage>
        <taxon>Bacteria</taxon>
        <taxon>Bacillati</taxon>
        <taxon>Actinomycetota</taxon>
        <taxon>Actinomycetes</taxon>
        <taxon>Pseudonocardiales</taxon>
        <taxon>Pseudonocardiaceae</taxon>
        <taxon>Saccharothrix</taxon>
    </lineage>
</organism>
<feature type="coiled-coil region" evidence="1">
    <location>
        <begin position="106"/>
        <end position="133"/>
    </location>
</feature>